<evidence type="ECO:0000256" key="3">
    <source>
        <dbReference type="ARBA" id="ARBA00022989"/>
    </source>
</evidence>
<dbReference type="GO" id="GO:0005886">
    <property type="term" value="C:plasma membrane"/>
    <property type="evidence" value="ECO:0000318"/>
    <property type="project" value="GO_Central"/>
</dbReference>
<name>A0A0K9PHC3_ZOSMR</name>
<evidence type="ECO:0000259" key="7">
    <source>
        <dbReference type="PROSITE" id="PS50922"/>
    </source>
</evidence>
<dbReference type="Pfam" id="PF03798">
    <property type="entry name" value="TRAM_LAG1_CLN8"/>
    <property type="match status" value="1"/>
</dbReference>
<dbReference type="PANTHER" id="PTHR13439:SF4">
    <property type="entry name" value="TLC DOMAIN-CONTAINING PROTEIN"/>
    <property type="match status" value="1"/>
</dbReference>
<feature type="transmembrane region" description="Helical" evidence="6">
    <location>
        <begin position="210"/>
        <end position="231"/>
    </location>
</feature>
<dbReference type="GO" id="GO:0055091">
    <property type="term" value="P:phospholipid homeostasis"/>
    <property type="evidence" value="ECO:0000318"/>
    <property type="project" value="GO_Central"/>
</dbReference>
<organism evidence="8 9">
    <name type="scientific">Zostera marina</name>
    <name type="common">Eelgrass</name>
    <dbReference type="NCBI Taxonomy" id="29655"/>
    <lineage>
        <taxon>Eukaryota</taxon>
        <taxon>Viridiplantae</taxon>
        <taxon>Streptophyta</taxon>
        <taxon>Embryophyta</taxon>
        <taxon>Tracheophyta</taxon>
        <taxon>Spermatophyta</taxon>
        <taxon>Magnoliopsida</taxon>
        <taxon>Liliopsida</taxon>
        <taxon>Zosteraceae</taxon>
        <taxon>Zostera</taxon>
    </lineage>
</organism>
<gene>
    <name evidence="8" type="ORF">ZOSMA_25G00030</name>
</gene>
<reference evidence="9" key="1">
    <citation type="journal article" date="2016" name="Nature">
        <title>The genome of the seagrass Zostera marina reveals angiosperm adaptation to the sea.</title>
        <authorList>
            <person name="Olsen J.L."/>
            <person name="Rouze P."/>
            <person name="Verhelst B."/>
            <person name="Lin Y.-C."/>
            <person name="Bayer T."/>
            <person name="Collen J."/>
            <person name="Dattolo E."/>
            <person name="De Paoli E."/>
            <person name="Dittami S."/>
            <person name="Maumus F."/>
            <person name="Michel G."/>
            <person name="Kersting A."/>
            <person name="Lauritano C."/>
            <person name="Lohaus R."/>
            <person name="Toepel M."/>
            <person name="Tonon T."/>
            <person name="Vanneste K."/>
            <person name="Amirebrahimi M."/>
            <person name="Brakel J."/>
            <person name="Bostroem C."/>
            <person name="Chovatia M."/>
            <person name="Grimwood J."/>
            <person name="Jenkins J.W."/>
            <person name="Jueterbock A."/>
            <person name="Mraz A."/>
            <person name="Stam W.T."/>
            <person name="Tice H."/>
            <person name="Bornberg-Bauer E."/>
            <person name="Green P.J."/>
            <person name="Pearson G.A."/>
            <person name="Procaccini G."/>
            <person name="Duarte C.M."/>
            <person name="Schmutz J."/>
            <person name="Reusch T.B.H."/>
            <person name="Van de Peer Y."/>
        </authorList>
    </citation>
    <scope>NUCLEOTIDE SEQUENCE [LARGE SCALE GENOMIC DNA]</scope>
    <source>
        <strain evidence="9">cv. Finnish</strain>
    </source>
</reference>
<dbReference type="InterPro" id="IPR050846">
    <property type="entry name" value="TLCD"/>
</dbReference>
<comment type="caution">
    <text evidence="8">The sequence shown here is derived from an EMBL/GenBank/DDBJ whole genome shotgun (WGS) entry which is preliminary data.</text>
</comment>
<evidence type="ECO:0000313" key="8">
    <source>
        <dbReference type="EMBL" id="KMZ67620.1"/>
    </source>
</evidence>
<feature type="transmembrane region" description="Helical" evidence="6">
    <location>
        <begin position="76"/>
        <end position="97"/>
    </location>
</feature>
<feature type="transmembrane region" description="Helical" evidence="6">
    <location>
        <begin position="147"/>
        <end position="166"/>
    </location>
</feature>
<evidence type="ECO:0000256" key="6">
    <source>
        <dbReference type="SAM" id="Phobius"/>
    </source>
</evidence>
<dbReference type="GO" id="GO:0071709">
    <property type="term" value="P:membrane assembly"/>
    <property type="evidence" value="ECO:0000318"/>
    <property type="project" value="GO_Central"/>
</dbReference>
<dbReference type="AlphaFoldDB" id="A0A0K9PHC3"/>
<keyword evidence="4 5" id="KW-0472">Membrane</keyword>
<dbReference type="PROSITE" id="PS50922">
    <property type="entry name" value="TLC"/>
    <property type="match status" value="1"/>
</dbReference>
<dbReference type="SMART" id="SM00724">
    <property type="entry name" value="TLC"/>
    <property type="match status" value="1"/>
</dbReference>
<comment type="subcellular location">
    <subcellularLocation>
        <location evidence="1">Membrane</location>
        <topology evidence="1">Multi-pass membrane protein</topology>
    </subcellularLocation>
</comment>
<feature type="transmembrane region" description="Helical" evidence="6">
    <location>
        <begin position="172"/>
        <end position="190"/>
    </location>
</feature>
<keyword evidence="2 5" id="KW-0812">Transmembrane</keyword>
<dbReference type="OMA" id="WPWAFEA"/>
<feature type="domain" description="TLC" evidence="7">
    <location>
        <begin position="65"/>
        <end position="277"/>
    </location>
</feature>
<sequence length="285" mass="32377">MASVGGGETKTSTGSTAPLFVAILLLWSASVLWEIIVGKRTELIVIVGGFIFFQICNWVIRRFVSRDSLFINTSVSLIHSAVVSASVVMILVNQCWIRNWKSLSSMFEHEELVDGTWSGAYSALCFSSGYFAYDQTDMLRFKLYKGWIPSILTHHVILLACFTLALYRNVTINYLILTLICEFHSIFLHIRKLRRMAGIMQDVVHIEWTLNWVAFFTSRAGAHALITYKLITDAPKFVQGIQLPLALFGMLGMNILNLILGIDLFKAYCREKYQTRTIAEKQRQS</sequence>
<feature type="transmembrane region" description="Helical" evidence="6">
    <location>
        <begin position="17"/>
        <end position="36"/>
    </location>
</feature>
<evidence type="ECO:0000256" key="5">
    <source>
        <dbReference type="PROSITE-ProRule" id="PRU00205"/>
    </source>
</evidence>
<dbReference type="EMBL" id="LFYR01000889">
    <property type="protein sequence ID" value="KMZ67620.1"/>
    <property type="molecule type" value="Genomic_DNA"/>
</dbReference>
<dbReference type="InterPro" id="IPR006634">
    <property type="entry name" value="TLC-dom"/>
</dbReference>
<feature type="transmembrane region" description="Helical" evidence="6">
    <location>
        <begin position="243"/>
        <end position="265"/>
    </location>
</feature>
<evidence type="ECO:0000256" key="4">
    <source>
        <dbReference type="ARBA" id="ARBA00023136"/>
    </source>
</evidence>
<evidence type="ECO:0000256" key="1">
    <source>
        <dbReference type="ARBA" id="ARBA00004141"/>
    </source>
</evidence>
<keyword evidence="9" id="KW-1185">Reference proteome</keyword>
<evidence type="ECO:0000313" key="9">
    <source>
        <dbReference type="Proteomes" id="UP000036987"/>
    </source>
</evidence>
<protein>
    <submittedName>
        <fullName evidence="8">TLC domain-containing protein</fullName>
    </submittedName>
</protein>
<proteinExistence type="predicted"/>
<dbReference type="GO" id="GO:0007009">
    <property type="term" value="P:plasma membrane organization"/>
    <property type="evidence" value="ECO:0000318"/>
    <property type="project" value="GO_Central"/>
</dbReference>
<accession>A0A0K9PHC3</accession>
<dbReference type="GO" id="GO:0097035">
    <property type="term" value="P:regulation of membrane lipid distribution"/>
    <property type="evidence" value="ECO:0000318"/>
    <property type="project" value="GO_Central"/>
</dbReference>
<dbReference type="OrthoDB" id="10266980at2759"/>
<keyword evidence="3 6" id="KW-1133">Transmembrane helix</keyword>
<dbReference type="PANTHER" id="PTHR13439">
    <property type="entry name" value="CT120 PROTEIN"/>
    <property type="match status" value="1"/>
</dbReference>
<evidence type="ECO:0000256" key="2">
    <source>
        <dbReference type="ARBA" id="ARBA00022692"/>
    </source>
</evidence>
<feature type="transmembrane region" description="Helical" evidence="6">
    <location>
        <begin position="43"/>
        <end position="64"/>
    </location>
</feature>
<dbReference type="Proteomes" id="UP000036987">
    <property type="component" value="Unassembled WGS sequence"/>
</dbReference>